<dbReference type="GO" id="GO:0003938">
    <property type="term" value="F:IMP dehydrogenase activity"/>
    <property type="evidence" value="ECO:0007669"/>
    <property type="project" value="InterPro"/>
</dbReference>
<feature type="binding site" description="in other chain" evidence="4">
    <location>
        <position position="209"/>
    </location>
    <ligand>
        <name>K(+)</name>
        <dbReference type="ChEBI" id="CHEBI:29103"/>
        <note>ligand shared between two tetrameric partners</note>
    </ligand>
</feature>
<comment type="similarity">
    <text evidence="1">Belongs to the IMPDH/GMPR family.</text>
</comment>
<evidence type="ECO:0000256" key="3">
    <source>
        <dbReference type="PIRSR" id="PIRSR000130-3"/>
    </source>
</evidence>
<feature type="binding site" description="in other chain" evidence="4">
    <location>
        <position position="214"/>
    </location>
    <ligand>
        <name>K(+)</name>
        <dbReference type="ChEBI" id="CHEBI:29103"/>
        <note>ligand shared between two tetrameric partners</note>
    </ligand>
</feature>
<keyword evidence="3" id="KW-0520">NAD</keyword>
<dbReference type="FunFam" id="3.20.20.70:FF:000424">
    <property type="entry name" value="Inosine-5'-monophosphate dehydrogenase 2"/>
    <property type="match status" value="1"/>
</dbReference>
<dbReference type="PANTHER" id="PTHR11911">
    <property type="entry name" value="INOSINE-5-MONOPHOSPHATE DEHYDROGENASE RELATED"/>
    <property type="match status" value="1"/>
</dbReference>
<dbReference type="InterPro" id="IPR001093">
    <property type="entry name" value="IMP_DH_GMPRt"/>
</dbReference>
<dbReference type="EMBL" id="AP017424">
    <property type="protein sequence ID" value="BAU81178.1"/>
    <property type="molecule type" value="Genomic_DNA"/>
</dbReference>
<name>A0A170RWQ9_STRLU</name>
<dbReference type="Gene3D" id="3.20.20.70">
    <property type="entry name" value="Aldolase class I"/>
    <property type="match status" value="1"/>
</dbReference>
<dbReference type="GO" id="GO:0006183">
    <property type="term" value="P:GTP biosynthetic process"/>
    <property type="evidence" value="ECO:0007669"/>
    <property type="project" value="TreeGrafter"/>
</dbReference>
<keyword evidence="4" id="KW-0630">Potassium</keyword>
<dbReference type="Proteomes" id="UP000217676">
    <property type="component" value="Chromosome"/>
</dbReference>
<feature type="binding site" description="in other chain" evidence="4">
    <location>
        <position position="211"/>
    </location>
    <ligand>
        <name>K(+)</name>
        <dbReference type="ChEBI" id="CHEBI:29103"/>
        <note>ligand shared between two tetrameric partners</note>
    </ligand>
</feature>
<evidence type="ECO:0000313" key="6">
    <source>
        <dbReference type="EMBL" id="BAU81178.1"/>
    </source>
</evidence>
<keyword evidence="2" id="KW-0660">Purine salvage</keyword>
<feature type="domain" description="IMP dehydrogenase/GMP reductase" evidence="5">
    <location>
        <begin position="24"/>
        <end position="383"/>
    </location>
</feature>
<organism evidence="6 7">
    <name type="scientific">Streptomyces laurentii</name>
    <dbReference type="NCBI Taxonomy" id="39478"/>
    <lineage>
        <taxon>Bacteria</taxon>
        <taxon>Bacillati</taxon>
        <taxon>Actinomycetota</taxon>
        <taxon>Actinomycetes</taxon>
        <taxon>Kitasatosporales</taxon>
        <taxon>Streptomycetaceae</taxon>
        <taxon>Streptomyces</taxon>
    </lineage>
</organism>
<gene>
    <name evidence="6" type="ORF">SLA_0223</name>
</gene>
<evidence type="ECO:0000313" key="7">
    <source>
        <dbReference type="Proteomes" id="UP000217676"/>
    </source>
</evidence>
<feature type="binding site" evidence="3">
    <location>
        <begin position="207"/>
        <end position="209"/>
    </location>
    <ligand>
        <name>NAD(+)</name>
        <dbReference type="ChEBI" id="CHEBI:57540"/>
    </ligand>
</feature>
<evidence type="ECO:0000256" key="2">
    <source>
        <dbReference type="ARBA" id="ARBA00022726"/>
    </source>
</evidence>
<feature type="binding site" evidence="3">
    <location>
        <begin position="157"/>
        <end position="159"/>
    </location>
    <ligand>
        <name>NAD(+)</name>
        <dbReference type="ChEBI" id="CHEBI:57540"/>
    </ligand>
</feature>
<dbReference type="AlphaFoldDB" id="A0A170RWQ9"/>
<accession>A0A170RWQ9</accession>
<dbReference type="Pfam" id="PF00478">
    <property type="entry name" value="IMPDH"/>
    <property type="match status" value="1"/>
</dbReference>
<keyword evidence="7" id="KW-1185">Reference proteome</keyword>
<dbReference type="PIRSF" id="PIRSF000130">
    <property type="entry name" value="IMPDH"/>
    <property type="match status" value="1"/>
</dbReference>
<dbReference type="SUPFAM" id="SSF51412">
    <property type="entry name" value="Inosine monophosphate dehydrogenase (IMPDH)"/>
    <property type="match status" value="1"/>
</dbReference>
<dbReference type="InterPro" id="IPR013785">
    <property type="entry name" value="Aldolase_TIM"/>
</dbReference>
<evidence type="ECO:0000256" key="4">
    <source>
        <dbReference type="PIRSR" id="PIRSR000130-4"/>
    </source>
</evidence>
<dbReference type="SMR" id="A0A170RWQ9"/>
<dbReference type="KEGG" id="slau:SLA_0223"/>
<dbReference type="SMART" id="SM01240">
    <property type="entry name" value="IMPDH"/>
    <property type="match status" value="1"/>
</dbReference>
<sequence length="402" mass="41814">MTTDHAPQEGTESHVRISRPRRTGLSFDDVLLVPQRTALRSRRHADLTTELLPGLTPAAPVVSANTQWCTGGRMAAAMARCGGLGVLHRMQTIDQQLAHLQLVKAEPTGGETEDAGPRATRSADGRLFAGVAVGVTGDWRERAARLVDHGADLLVIDVAHGHSDQVLSAVTTLRKAYPGVPLMAGNVATAAGTRDLVSAGADLVKVGIGPGGVCTTRLVAGTGVPQLTAVLDCAAEAARYGVGVIADGGIRQAGDIAKSLAAGARAVMLGSLLAGADESEAQPVEKDGRRYKTSNGFVSLGMELTLRRAAGLPVTRQEVDDYVPEGVEATFPATGPLATTLRQLTGGVQSALSYSGATNLDEFRERAEFIQVTAAGRSENGPHARERTAHIAIDHVARAVEG</sequence>
<evidence type="ECO:0000259" key="5">
    <source>
        <dbReference type="Pfam" id="PF00478"/>
    </source>
</evidence>
<reference evidence="6 7" key="1">
    <citation type="journal article" date="2016" name="Genome Announc.">
        <title>Complete Genome Sequence of Thiostrepton-Producing Streptomyces laurentii ATCC 31255.</title>
        <authorList>
            <person name="Doi K."/>
            <person name="Fujino Y."/>
            <person name="Nagayoshi Y."/>
            <person name="Ohshima T."/>
            <person name="Ogata S."/>
        </authorList>
    </citation>
    <scope>NUCLEOTIDE SEQUENCE [LARGE SCALE GENOMIC DNA]</scope>
    <source>
        <strain evidence="6 7">ATCC 31255</strain>
    </source>
</reference>
<evidence type="ECO:0000256" key="1">
    <source>
        <dbReference type="ARBA" id="ARBA00005502"/>
    </source>
</evidence>
<dbReference type="CDD" id="cd00381">
    <property type="entry name" value="IMPDH"/>
    <property type="match status" value="1"/>
</dbReference>
<protein>
    <submittedName>
        <fullName evidence="6">GMP reductase</fullName>
    </submittedName>
</protein>
<dbReference type="InterPro" id="IPR005990">
    <property type="entry name" value="IMP_DH"/>
</dbReference>
<dbReference type="GO" id="GO:0006166">
    <property type="term" value="P:purine ribonucleoside salvage"/>
    <property type="evidence" value="ECO:0007669"/>
    <property type="project" value="UniProtKB-KW"/>
</dbReference>
<proteinExistence type="inferred from homology"/>
<dbReference type="PANTHER" id="PTHR11911:SF111">
    <property type="entry name" value="INOSINE-5'-MONOPHOSPHATE DEHYDROGENASE"/>
    <property type="match status" value="1"/>
</dbReference>